<reference evidence="7 8" key="1">
    <citation type="submission" date="2020-10" db="EMBL/GenBank/DDBJ databases">
        <title>Identification of Nocardia species via Next-generation sequencing and recognition of intraspecies genetic diversity.</title>
        <authorList>
            <person name="Li P."/>
            <person name="Li P."/>
            <person name="Lu B."/>
        </authorList>
    </citation>
    <scope>NUCLEOTIDE SEQUENCE [LARGE SCALE GENOMIC DNA]</scope>
    <source>
        <strain evidence="7 8">BJ06-0143</strain>
    </source>
</reference>
<dbReference type="PANTHER" id="PTHR43725:SF53">
    <property type="entry name" value="UDP-ARABINOSE 4-EPIMERASE 1"/>
    <property type="match status" value="1"/>
</dbReference>
<sequence>MRVLVTGANGYVGRAVVASLRTHGYEPIAMVRSESAGFDGAESVRVADLLDARSLQDAVRDVDAVCHLAGLTRARESMTEPLRYFRVNTGGTIALLEAMQAAGVQRIVFASTGSIYGTPDRQPMTEDLPPAPPHPYAASKLAAELAIESQCMGRNLAAVIIRMLNVAGGTDRDPTRLIPRALAAAVGTSVLAVNGDGSTVRDYLHITDAAEAFVAGVGRVPDLGRSDTYNIGSGSGTSVSEVIATVEKVTGQRVSVDPRPPVVEPPRLVSDVSKAASELNWKPRHSDIEAIVRDAWFSGAAGS</sequence>
<keyword evidence="8" id="KW-1185">Reference proteome</keyword>
<dbReference type="InterPro" id="IPR036291">
    <property type="entry name" value="NAD(P)-bd_dom_sf"/>
</dbReference>
<evidence type="ECO:0000256" key="2">
    <source>
        <dbReference type="ARBA" id="ARBA00007637"/>
    </source>
</evidence>
<accession>A0ABS0DLN7</accession>
<dbReference type="EMBL" id="JADLQN010000020">
    <property type="protein sequence ID" value="MBF6358472.1"/>
    <property type="molecule type" value="Genomic_DNA"/>
</dbReference>
<name>A0ABS0DLN7_9NOCA</name>
<dbReference type="Gene3D" id="3.40.50.720">
    <property type="entry name" value="NAD(P)-binding Rossmann-like Domain"/>
    <property type="match status" value="1"/>
</dbReference>
<organism evidence="7 8">
    <name type="scientific">Nocardia higoensis</name>
    <dbReference type="NCBI Taxonomy" id="228599"/>
    <lineage>
        <taxon>Bacteria</taxon>
        <taxon>Bacillati</taxon>
        <taxon>Actinomycetota</taxon>
        <taxon>Actinomycetes</taxon>
        <taxon>Mycobacteriales</taxon>
        <taxon>Nocardiaceae</taxon>
        <taxon>Nocardia</taxon>
    </lineage>
</organism>
<dbReference type="RefSeq" id="WP_195005306.1">
    <property type="nucleotide sequence ID" value="NZ_JADLQN010000020.1"/>
</dbReference>
<evidence type="ECO:0000256" key="4">
    <source>
        <dbReference type="ARBA" id="ARBA00031367"/>
    </source>
</evidence>
<gene>
    <name evidence="7" type="ORF">IU449_28655</name>
</gene>
<proteinExistence type="inferred from homology"/>
<dbReference type="PANTHER" id="PTHR43725">
    <property type="entry name" value="UDP-GLUCOSE 4-EPIMERASE"/>
    <property type="match status" value="1"/>
</dbReference>
<feature type="domain" description="NAD-dependent epimerase/dehydratase" evidence="6">
    <location>
        <begin position="3"/>
        <end position="232"/>
    </location>
</feature>
<dbReference type="Proteomes" id="UP000707731">
    <property type="component" value="Unassembled WGS sequence"/>
</dbReference>
<evidence type="ECO:0000256" key="3">
    <source>
        <dbReference type="ARBA" id="ARBA00018569"/>
    </source>
</evidence>
<evidence type="ECO:0000259" key="6">
    <source>
        <dbReference type="Pfam" id="PF01370"/>
    </source>
</evidence>
<dbReference type="SUPFAM" id="SSF51735">
    <property type="entry name" value="NAD(P)-binding Rossmann-fold domains"/>
    <property type="match status" value="1"/>
</dbReference>
<evidence type="ECO:0000313" key="7">
    <source>
        <dbReference type="EMBL" id="MBF6358472.1"/>
    </source>
</evidence>
<dbReference type="Gene3D" id="3.90.25.10">
    <property type="entry name" value="UDP-galactose 4-epimerase, domain 1"/>
    <property type="match status" value="1"/>
</dbReference>
<evidence type="ECO:0000256" key="5">
    <source>
        <dbReference type="ARBA" id="ARBA00033067"/>
    </source>
</evidence>
<evidence type="ECO:0000313" key="8">
    <source>
        <dbReference type="Proteomes" id="UP000707731"/>
    </source>
</evidence>
<comment type="similarity">
    <text evidence="2">Belongs to the NAD(P)-dependent epimerase/dehydratase family.</text>
</comment>
<comment type="caution">
    <text evidence="7">The sequence shown here is derived from an EMBL/GenBank/DDBJ whole genome shotgun (WGS) entry which is preliminary data.</text>
</comment>
<evidence type="ECO:0000256" key="1">
    <source>
        <dbReference type="ARBA" id="ARBA00004947"/>
    </source>
</evidence>
<dbReference type="Pfam" id="PF01370">
    <property type="entry name" value="Epimerase"/>
    <property type="match status" value="1"/>
</dbReference>
<comment type="pathway">
    <text evidence="1">Carbohydrate metabolism; galactose metabolism.</text>
</comment>
<dbReference type="InterPro" id="IPR001509">
    <property type="entry name" value="Epimerase_deHydtase"/>
</dbReference>
<protein>
    <recommendedName>
        <fullName evidence="3">UDP-glucose 4-epimerase</fullName>
    </recommendedName>
    <alternativeName>
        <fullName evidence="5">Galactowaldenase</fullName>
    </alternativeName>
    <alternativeName>
        <fullName evidence="4">UDP-galactose 4-epimerase</fullName>
    </alternativeName>
</protein>